<comment type="similarity">
    <text evidence="1">Belongs to the MYG1 family.</text>
</comment>
<accession>A0A183B817</accession>
<dbReference type="InterPro" id="IPR003226">
    <property type="entry name" value="MYG1_exonuclease"/>
</dbReference>
<evidence type="ECO:0000256" key="1">
    <source>
        <dbReference type="ARBA" id="ARBA00010105"/>
    </source>
</evidence>
<evidence type="ECO:0000313" key="2">
    <source>
        <dbReference type="WBParaSite" id="ECPE_0001539201-mRNA-1"/>
    </source>
</evidence>
<proteinExistence type="inferred from homology"/>
<dbReference type="PANTHER" id="PTHR11215">
    <property type="entry name" value="METAL DEPENDENT HYDROLASE - RELATED"/>
    <property type="match status" value="1"/>
</dbReference>
<protein>
    <submittedName>
        <fullName evidence="2">UPF0160 protein MYG1, mitochondrial</fullName>
    </submittedName>
</protein>
<dbReference type="AlphaFoldDB" id="A0A183B817"/>
<dbReference type="GO" id="GO:0005634">
    <property type="term" value="C:nucleus"/>
    <property type="evidence" value="ECO:0007669"/>
    <property type="project" value="TreeGrafter"/>
</dbReference>
<dbReference type="GO" id="GO:0005737">
    <property type="term" value="C:cytoplasm"/>
    <property type="evidence" value="ECO:0007669"/>
    <property type="project" value="TreeGrafter"/>
</dbReference>
<dbReference type="PANTHER" id="PTHR11215:SF1">
    <property type="entry name" value="MYG1 EXONUCLEASE"/>
    <property type="match status" value="1"/>
</dbReference>
<name>A0A183B817_9TREM</name>
<dbReference type="Pfam" id="PF03690">
    <property type="entry name" value="MYG1_exonuc"/>
    <property type="match status" value="1"/>
</dbReference>
<sequence length="375" mass="41985">LQGYARTHFISIIQKHIMSPASTVPVKPVIGTHNGAFHADELVACAMLKQLPEYKNAEIVRTRDVDKLAECSIVVDVGGLFDHTTRRYDHHQRGFNLTLRDFHPSTKWDIKLSSAGLIYVHYGPKVLACITGVPEVDPMIDVYAAFISEIDAIDNGVQETDSVPRYTIHTGLSSRVSMMNPQWNKPDMDESICFTKALAMVETEFVTVVRNFAEVWYPARAVVAEAMKARRSVHPSGAVFLLEQNGCPWKAHVLELERLELEEKSTCTEFDLSDRASVRGRPVYCVYKRNDGSWSAQAVPVSETAQFSSRLPFPEPWRGLRDEELSKAVGLPLCKFVHASGFLAIHQTFEGIMDLACKSLKMAKLINEDDEDCVA</sequence>
<reference evidence="2" key="1">
    <citation type="submission" date="2016-06" db="UniProtKB">
        <authorList>
            <consortium name="WormBaseParasite"/>
        </authorList>
    </citation>
    <scope>IDENTIFICATION</scope>
</reference>
<dbReference type="WBParaSite" id="ECPE_0001539201-mRNA-1">
    <property type="protein sequence ID" value="ECPE_0001539201-mRNA-1"/>
    <property type="gene ID" value="ECPE_0001539201"/>
</dbReference>
<organism evidence="2">
    <name type="scientific">Echinostoma caproni</name>
    <dbReference type="NCBI Taxonomy" id="27848"/>
    <lineage>
        <taxon>Eukaryota</taxon>
        <taxon>Metazoa</taxon>
        <taxon>Spiralia</taxon>
        <taxon>Lophotrochozoa</taxon>
        <taxon>Platyhelminthes</taxon>
        <taxon>Trematoda</taxon>
        <taxon>Digenea</taxon>
        <taxon>Plagiorchiida</taxon>
        <taxon>Echinostomata</taxon>
        <taxon>Echinostomatoidea</taxon>
        <taxon>Echinostomatidae</taxon>
        <taxon>Echinostoma</taxon>
    </lineage>
</organism>